<dbReference type="GO" id="GO:0016163">
    <property type="term" value="F:nitrogenase activity"/>
    <property type="evidence" value="ECO:0007669"/>
    <property type="project" value="InterPro"/>
</dbReference>
<evidence type="ECO:0000256" key="2">
    <source>
        <dbReference type="RuleBase" id="RU004021"/>
    </source>
</evidence>
<dbReference type="PANTHER" id="PTHR33712:SF7">
    <property type="entry name" value="LIGHT-INDEPENDENT PROTOCHLOROPHYLLIDE REDUCTASE SUBUNIT B"/>
    <property type="match status" value="1"/>
</dbReference>
<dbReference type="Gene3D" id="3.40.50.1980">
    <property type="entry name" value="Nitrogenase molybdenum iron protein domain"/>
    <property type="match status" value="3"/>
</dbReference>
<dbReference type="SUPFAM" id="SSF53807">
    <property type="entry name" value="Helical backbone' metal receptor"/>
    <property type="match status" value="1"/>
</dbReference>
<dbReference type="Pfam" id="PF00148">
    <property type="entry name" value="Oxidored_nitro"/>
    <property type="match status" value="1"/>
</dbReference>
<organism evidence="4 5">
    <name type="scientific">Desulforamulus aeronauticus DSM 10349</name>
    <dbReference type="NCBI Taxonomy" id="1121421"/>
    <lineage>
        <taxon>Bacteria</taxon>
        <taxon>Bacillati</taxon>
        <taxon>Bacillota</taxon>
        <taxon>Clostridia</taxon>
        <taxon>Eubacteriales</taxon>
        <taxon>Peptococcaceae</taxon>
        <taxon>Desulforamulus</taxon>
    </lineage>
</organism>
<dbReference type="InterPro" id="IPR000318">
    <property type="entry name" value="Nase_comp1_CS"/>
</dbReference>
<name>A0A1M6S454_9FIRM</name>
<protein>
    <submittedName>
        <fullName evidence="4">Nitrogenase molybdenum-iron protein NifN</fullName>
    </submittedName>
</protein>
<gene>
    <name evidence="4" type="ORF">SAMN02745123_01721</name>
</gene>
<keyword evidence="1 2" id="KW-0535">Nitrogen fixation</keyword>
<accession>A0A1M6S454</accession>
<evidence type="ECO:0000313" key="5">
    <source>
        <dbReference type="Proteomes" id="UP000183997"/>
    </source>
</evidence>
<evidence type="ECO:0000259" key="3">
    <source>
        <dbReference type="Pfam" id="PF00148"/>
    </source>
</evidence>
<dbReference type="Gene3D" id="1.20.89.10">
    <property type="entry name" value="Nitrogenase Molybdenum-iron Protein, subunit B, domain 4"/>
    <property type="match status" value="1"/>
</dbReference>
<sequence length="471" mass="52301">MSRKATNFRDVNENPCNMCMPMGGILALKGLENSMVILHGSQGCATYMRRHIAEHFNEPIDVASSSLNEKGTVYGGEKNLKQGLDNMIKAYRPGVIGILTTCLADTIGEDIDRISQDYLVERGYTDLPVVTVNSPGYGGTHAEGYWLTLRRIVEKLARKTEPHTGINIFVPNISPADIREIKRWLELMQVSYTLLPDFSDTLDRPYQRPYRKMPEGGTPLADIAAMGGAAATLQLGVTLEDSMSPGRFLETEFGVPLYNLPLPMGVTNTDLFFNQLTEITGKKLPAELQQERGRLLDCMIDSHKYNGAGRSVIFGEPENIYAVTRTCLENGIYPVVIATGSKNPQLVTLLEDLLTHSPVRCTVLTEADFATIRVLSRGKANLAIGSSDGRYLSEREDIPLVRYGFPIHDRTGGQRLLSVGYRGTTYFLDQLTNTLLENKHKHYRKSIYQAFYLGINKTLDSAESGGEQHVL</sequence>
<dbReference type="EMBL" id="FRAR01000012">
    <property type="protein sequence ID" value="SHK39614.1"/>
    <property type="molecule type" value="Genomic_DNA"/>
</dbReference>
<comment type="similarity">
    <text evidence="2">Belongs to the NifD/NifK/NifE/NifN family.</text>
</comment>
<dbReference type="PROSITE" id="PS00699">
    <property type="entry name" value="NITROGENASE_1_1"/>
    <property type="match status" value="1"/>
</dbReference>
<dbReference type="STRING" id="1121421.SAMN02745123_01721"/>
<keyword evidence="5" id="KW-1185">Reference proteome</keyword>
<proteinExistence type="inferred from homology"/>
<dbReference type="InterPro" id="IPR050152">
    <property type="entry name" value="ChlB/BchB/BchZ"/>
</dbReference>
<evidence type="ECO:0000256" key="1">
    <source>
        <dbReference type="ARBA" id="ARBA00023231"/>
    </source>
</evidence>
<dbReference type="AlphaFoldDB" id="A0A1M6S454"/>
<dbReference type="Proteomes" id="UP000183997">
    <property type="component" value="Unassembled WGS sequence"/>
</dbReference>
<reference evidence="5" key="1">
    <citation type="submission" date="2016-11" db="EMBL/GenBank/DDBJ databases">
        <authorList>
            <person name="Varghese N."/>
            <person name="Submissions S."/>
        </authorList>
    </citation>
    <scope>NUCLEOTIDE SEQUENCE [LARGE SCALE GENOMIC DNA]</scope>
    <source>
        <strain evidence="5">DSM 10349</strain>
    </source>
</reference>
<feature type="domain" description="Nitrogenase/oxidoreductase component 1" evidence="3">
    <location>
        <begin position="19"/>
        <end position="435"/>
    </location>
</feature>
<evidence type="ECO:0000313" key="4">
    <source>
        <dbReference type="EMBL" id="SHK39614.1"/>
    </source>
</evidence>
<dbReference type="InterPro" id="IPR000510">
    <property type="entry name" value="Nase/OxRdtase_comp1"/>
</dbReference>
<dbReference type="PANTHER" id="PTHR33712">
    <property type="entry name" value="LIGHT-INDEPENDENT PROTOCHLOROPHYLLIDE REDUCTASE SUBUNIT B"/>
    <property type="match status" value="1"/>
</dbReference>